<gene>
    <name evidence="1" type="ORF">COCSUDRAFT_33646</name>
</gene>
<comment type="caution">
    <text evidence="1">The sequence shown here is derived from an EMBL/GenBank/DDBJ whole genome shotgun (WGS) entry which is preliminary data.</text>
</comment>
<sequence length="90" mass="10231">MHLSYWQHDISERLMTDIGVSSSLPYFVRQISAWAADKKPCMTAGIARRPRDPSTKQESTLRLPGFLQDSFSICSCHFPWDMKAVAAQLN</sequence>
<dbReference type="RefSeq" id="XP_005645897.1">
    <property type="nucleotide sequence ID" value="XM_005645840.1"/>
</dbReference>
<protein>
    <submittedName>
        <fullName evidence="1">Uncharacterized protein</fullName>
    </submittedName>
</protein>
<reference evidence="1 2" key="1">
    <citation type="journal article" date="2012" name="Genome Biol.">
        <title>The genome of the polar eukaryotic microalga coccomyxa subellipsoidea reveals traits of cold adaptation.</title>
        <authorList>
            <person name="Blanc G."/>
            <person name="Agarkova I."/>
            <person name="Grimwood J."/>
            <person name="Kuo A."/>
            <person name="Brueggeman A."/>
            <person name="Dunigan D."/>
            <person name="Gurnon J."/>
            <person name="Ladunga I."/>
            <person name="Lindquist E."/>
            <person name="Lucas S."/>
            <person name="Pangilinan J."/>
            <person name="Proschold T."/>
            <person name="Salamov A."/>
            <person name="Schmutz J."/>
            <person name="Weeks D."/>
            <person name="Yamada T."/>
            <person name="Claverie J.M."/>
            <person name="Grigoriev I."/>
            <person name="Van Etten J."/>
            <person name="Lomsadze A."/>
            <person name="Borodovsky M."/>
        </authorList>
    </citation>
    <scope>NUCLEOTIDE SEQUENCE [LARGE SCALE GENOMIC DNA]</scope>
    <source>
        <strain evidence="1 2">C-169</strain>
    </source>
</reference>
<dbReference type="EMBL" id="AGSI01000012">
    <property type="protein sequence ID" value="EIE21353.1"/>
    <property type="molecule type" value="Genomic_DNA"/>
</dbReference>
<dbReference type="GeneID" id="17039337"/>
<evidence type="ECO:0000313" key="1">
    <source>
        <dbReference type="EMBL" id="EIE21353.1"/>
    </source>
</evidence>
<proteinExistence type="predicted"/>
<evidence type="ECO:0000313" key="2">
    <source>
        <dbReference type="Proteomes" id="UP000007264"/>
    </source>
</evidence>
<dbReference type="AlphaFoldDB" id="I0YSI4"/>
<keyword evidence="2" id="KW-1185">Reference proteome</keyword>
<dbReference type="KEGG" id="csl:COCSUDRAFT_33646"/>
<organism evidence="1 2">
    <name type="scientific">Coccomyxa subellipsoidea (strain C-169)</name>
    <name type="common">Green microalga</name>
    <dbReference type="NCBI Taxonomy" id="574566"/>
    <lineage>
        <taxon>Eukaryota</taxon>
        <taxon>Viridiplantae</taxon>
        <taxon>Chlorophyta</taxon>
        <taxon>core chlorophytes</taxon>
        <taxon>Trebouxiophyceae</taxon>
        <taxon>Trebouxiophyceae incertae sedis</taxon>
        <taxon>Coccomyxaceae</taxon>
        <taxon>Coccomyxa</taxon>
        <taxon>Coccomyxa subellipsoidea</taxon>
    </lineage>
</organism>
<dbReference type="Proteomes" id="UP000007264">
    <property type="component" value="Unassembled WGS sequence"/>
</dbReference>
<accession>I0YSI4</accession>
<name>I0YSI4_COCSC</name>